<reference evidence="1" key="2">
    <citation type="submission" date="2020-11" db="EMBL/GenBank/DDBJ databases">
        <authorList>
            <person name="McCartney M.A."/>
            <person name="Auch B."/>
            <person name="Kono T."/>
            <person name="Mallez S."/>
            <person name="Becker A."/>
            <person name="Gohl D.M."/>
            <person name="Silverstein K.A.T."/>
            <person name="Koren S."/>
            <person name="Bechman K.B."/>
            <person name="Herman A."/>
            <person name="Abrahante J.E."/>
            <person name="Garbe J."/>
        </authorList>
    </citation>
    <scope>NUCLEOTIDE SEQUENCE</scope>
    <source>
        <strain evidence="1">Duluth1</strain>
        <tissue evidence="1">Whole animal</tissue>
    </source>
</reference>
<sequence>MKLIGCVLVRLEYASSLFGTVRVGAACLPGWWLLENSRYLKPQSLVFPRTNMQTFLVQFWYAPGPILAFESPWTTGMSFLGTFPMIRSNPSSPCLRSKPLMRRPA</sequence>
<comment type="caution">
    <text evidence="1">The sequence shown here is derived from an EMBL/GenBank/DDBJ whole genome shotgun (WGS) entry which is preliminary data.</text>
</comment>
<keyword evidence="2" id="KW-1185">Reference proteome</keyword>
<dbReference type="Proteomes" id="UP000828390">
    <property type="component" value="Unassembled WGS sequence"/>
</dbReference>
<dbReference type="AlphaFoldDB" id="A0A9D4KC02"/>
<protein>
    <submittedName>
        <fullName evidence="1">Uncharacterized protein</fullName>
    </submittedName>
</protein>
<accession>A0A9D4KC02</accession>
<name>A0A9D4KC02_DREPO</name>
<evidence type="ECO:0000313" key="1">
    <source>
        <dbReference type="EMBL" id="KAH3837008.1"/>
    </source>
</evidence>
<evidence type="ECO:0000313" key="2">
    <source>
        <dbReference type="Proteomes" id="UP000828390"/>
    </source>
</evidence>
<gene>
    <name evidence="1" type="ORF">DPMN_110386</name>
</gene>
<proteinExistence type="predicted"/>
<organism evidence="1 2">
    <name type="scientific">Dreissena polymorpha</name>
    <name type="common">Zebra mussel</name>
    <name type="synonym">Mytilus polymorpha</name>
    <dbReference type="NCBI Taxonomy" id="45954"/>
    <lineage>
        <taxon>Eukaryota</taxon>
        <taxon>Metazoa</taxon>
        <taxon>Spiralia</taxon>
        <taxon>Lophotrochozoa</taxon>
        <taxon>Mollusca</taxon>
        <taxon>Bivalvia</taxon>
        <taxon>Autobranchia</taxon>
        <taxon>Heteroconchia</taxon>
        <taxon>Euheterodonta</taxon>
        <taxon>Imparidentia</taxon>
        <taxon>Neoheterodontei</taxon>
        <taxon>Myida</taxon>
        <taxon>Dreissenoidea</taxon>
        <taxon>Dreissenidae</taxon>
        <taxon>Dreissena</taxon>
    </lineage>
</organism>
<reference evidence="1" key="1">
    <citation type="journal article" date="2019" name="bioRxiv">
        <title>The Genome of the Zebra Mussel, Dreissena polymorpha: A Resource for Invasive Species Research.</title>
        <authorList>
            <person name="McCartney M.A."/>
            <person name="Auch B."/>
            <person name="Kono T."/>
            <person name="Mallez S."/>
            <person name="Zhang Y."/>
            <person name="Obille A."/>
            <person name="Becker A."/>
            <person name="Abrahante J.E."/>
            <person name="Garbe J."/>
            <person name="Badalamenti J.P."/>
            <person name="Herman A."/>
            <person name="Mangelson H."/>
            <person name="Liachko I."/>
            <person name="Sullivan S."/>
            <person name="Sone E.D."/>
            <person name="Koren S."/>
            <person name="Silverstein K.A.T."/>
            <person name="Beckman K.B."/>
            <person name="Gohl D.M."/>
        </authorList>
    </citation>
    <scope>NUCLEOTIDE SEQUENCE</scope>
    <source>
        <strain evidence="1">Duluth1</strain>
        <tissue evidence="1">Whole animal</tissue>
    </source>
</reference>
<dbReference type="EMBL" id="JAIWYP010000004">
    <property type="protein sequence ID" value="KAH3837008.1"/>
    <property type="molecule type" value="Genomic_DNA"/>
</dbReference>